<dbReference type="Pfam" id="PF01947">
    <property type="entry name" value="Rv2949c-like"/>
    <property type="match status" value="1"/>
</dbReference>
<dbReference type="EMBL" id="BX548174">
    <property type="protein sequence ID" value="CAE20135.1"/>
    <property type="molecule type" value="Genomic_DNA"/>
</dbReference>
<reference evidence="1 2" key="1">
    <citation type="journal article" date="2003" name="Nature">
        <title>Genome divergence in two Prochlorococcus ecotypes reflects oceanic niche differentiation.</title>
        <authorList>
            <person name="Rocap G."/>
            <person name="Larimer F.W."/>
            <person name="Lamerdin J.E."/>
            <person name="Malfatti S."/>
            <person name="Chain P."/>
            <person name="Ahlgren N.A."/>
            <person name="Arellano A."/>
            <person name="Coleman M."/>
            <person name="Hauser L."/>
            <person name="Hess W.R."/>
            <person name="Johnson Z.I."/>
            <person name="Land M.L."/>
            <person name="Lindell D."/>
            <person name="Post A.F."/>
            <person name="Regala W."/>
            <person name="Shah M."/>
            <person name="Shaw S.L."/>
            <person name="Steglich C."/>
            <person name="Sullivan M.B."/>
            <person name="Ting C.S."/>
            <person name="Tolonen A."/>
            <person name="Webb E.A."/>
            <person name="Zinser E.R."/>
            <person name="Chisholm S.W."/>
        </authorList>
    </citation>
    <scope>NUCLEOTIDE SEQUENCE [LARGE SCALE GENOMIC DNA]</scope>
    <source>
        <strain evidence="2">CCMP1986 / NIES-2087 / MED4</strain>
    </source>
</reference>
<accession>Q7UZI9</accession>
<protein>
    <recommendedName>
        <fullName evidence="3">Chorismate lyase</fullName>
    </recommendedName>
</protein>
<dbReference type="InterPro" id="IPR028978">
    <property type="entry name" value="Chorismate_lyase_/UTRA_dom_sf"/>
</dbReference>
<dbReference type="OrthoDB" id="508312at2"/>
<dbReference type="SUPFAM" id="SSF64288">
    <property type="entry name" value="Chorismate lyase-like"/>
    <property type="match status" value="1"/>
</dbReference>
<dbReference type="STRING" id="59919.PMM1676"/>
<sequence>MVTALNNKLFKSPKILWEEKATAFLVANALPKISGAWKLMLLGDGSPTRHLQLLTNHETKIRLISMQIDPLFEKEGPREIDQLKEPLIRRQVWIRNQNKNLAWAESWWNSQQVSQNLKSKEEPIWKNLTQDRSELFREVDSISIVNSNWLEEEFCFEGPFWSRNYRFFRNKKPLTIIREVFNPLLETWLGPSGIQNFSNLYSSSSRPRNTSSII</sequence>
<dbReference type="AlphaFoldDB" id="Q7UZI9"/>
<dbReference type="HOGENOM" id="CLU_098450_0_0_3"/>
<dbReference type="Gene3D" id="3.40.1410.10">
    <property type="entry name" value="Chorismate lyase-like"/>
    <property type="match status" value="1"/>
</dbReference>
<dbReference type="InterPro" id="IPR048022">
    <property type="entry name" value="Ch_lyase_cyan"/>
</dbReference>
<proteinExistence type="predicted"/>
<dbReference type="NCBIfam" id="NF037993">
    <property type="entry name" value="cyano_chori_ly"/>
    <property type="match status" value="1"/>
</dbReference>
<evidence type="ECO:0000313" key="2">
    <source>
        <dbReference type="Proteomes" id="UP000001026"/>
    </source>
</evidence>
<dbReference type="InterPro" id="IPR002800">
    <property type="entry name" value="Rv2949c-like"/>
</dbReference>
<evidence type="ECO:0000313" key="1">
    <source>
        <dbReference type="EMBL" id="CAE20135.1"/>
    </source>
</evidence>
<evidence type="ECO:0008006" key="3">
    <source>
        <dbReference type="Google" id="ProtNLM"/>
    </source>
</evidence>
<dbReference type="eggNOG" id="COG3161">
    <property type="taxonomic scope" value="Bacteria"/>
</dbReference>
<name>Q7UZI9_PROMP</name>
<dbReference type="RefSeq" id="WP_011133303.1">
    <property type="nucleotide sequence ID" value="NC_005072.1"/>
</dbReference>
<dbReference type="KEGG" id="pmm:PMM1676"/>
<dbReference type="Proteomes" id="UP000001026">
    <property type="component" value="Chromosome"/>
</dbReference>
<organism evidence="1 2">
    <name type="scientific">Prochlorococcus marinus subsp. pastoris (strain CCMP1986 / NIES-2087 / MED4)</name>
    <dbReference type="NCBI Taxonomy" id="59919"/>
    <lineage>
        <taxon>Bacteria</taxon>
        <taxon>Bacillati</taxon>
        <taxon>Cyanobacteriota</taxon>
        <taxon>Cyanophyceae</taxon>
        <taxon>Synechococcales</taxon>
        <taxon>Prochlorococcaceae</taxon>
        <taxon>Prochlorococcus</taxon>
    </lineage>
</organism>
<gene>
    <name evidence="1" type="ordered locus">PMM1676</name>
</gene>